<evidence type="ECO:0000313" key="7">
    <source>
        <dbReference type="Proteomes" id="UP000241762"/>
    </source>
</evidence>
<feature type="transmembrane region" description="Helical" evidence="5">
    <location>
        <begin position="21"/>
        <end position="41"/>
    </location>
</feature>
<accession>A0A2P1P8U8</accession>
<dbReference type="PIRSF" id="PIRSF033913">
    <property type="entry name" value="S-S_format_DsbB"/>
    <property type="match status" value="1"/>
</dbReference>
<keyword evidence="3 5" id="KW-1133">Transmembrane helix</keyword>
<dbReference type="Gene3D" id="1.20.1550.10">
    <property type="entry name" value="DsbB-like"/>
    <property type="match status" value="1"/>
</dbReference>
<keyword evidence="7" id="KW-1185">Reference proteome</keyword>
<dbReference type="RefSeq" id="WP_106874538.1">
    <property type="nucleotide sequence ID" value="NZ_CP027845.1"/>
</dbReference>
<feature type="transmembrane region" description="Helical" evidence="5">
    <location>
        <begin position="79"/>
        <end position="99"/>
    </location>
</feature>
<dbReference type="InterPro" id="IPR024199">
    <property type="entry name" value="Uncharacterised_DsbB"/>
</dbReference>
<dbReference type="Proteomes" id="UP000241762">
    <property type="component" value="Chromosome"/>
</dbReference>
<keyword evidence="2 5" id="KW-0812">Transmembrane</keyword>
<proteinExistence type="predicted"/>
<evidence type="ECO:0000256" key="1">
    <source>
        <dbReference type="ARBA" id="ARBA00004141"/>
    </source>
</evidence>
<dbReference type="EMBL" id="CP027845">
    <property type="protein sequence ID" value="AVP87686.1"/>
    <property type="molecule type" value="Genomic_DNA"/>
</dbReference>
<gene>
    <name evidence="6" type="ORF">phytr_7480</name>
</gene>
<protein>
    <submittedName>
        <fullName evidence="6">Disulfide bond formation protein DsbB</fullName>
    </submittedName>
</protein>
<organism evidence="6 7">
    <name type="scientific">Candidatus Phycorickettsia trachydisci</name>
    <dbReference type="NCBI Taxonomy" id="2115978"/>
    <lineage>
        <taxon>Bacteria</taxon>
        <taxon>Pseudomonadati</taxon>
        <taxon>Pseudomonadota</taxon>
        <taxon>Alphaproteobacteria</taxon>
        <taxon>Rickettsiales</taxon>
        <taxon>Rickettsiaceae</taxon>
        <taxon>Candidatus Phycorickettsia</taxon>
    </lineage>
</organism>
<dbReference type="OrthoDB" id="9808637at2"/>
<dbReference type="SUPFAM" id="SSF158442">
    <property type="entry name" value="DsbB-like"/>
    <property type="match status" value="1"/>
</dbReference>
<evidence type="ECO:0000256" key="2">
    <source>
        <dbReference type="ARBA" id="ARBA00022692"/>
    </source>
</evidence>
<name>A0A2P1P8U8_9RICK</name>
<reference evidence="6 7" key="1">
    <citation type="submission" date="2018-03" db="EMBL/GenBank/DDBJ databases">
        <title>A gene transfer event suggests a long-term partnership between eustigmatophyte algae and a novel lineage of endosymbiotic bacteria.</title>
        <authorList>
            <person name="Yurchenko T."/>
            <person name="Sevcikova T."/>
            <person name="Pribyl P."/>
            <person name="El Karkouri K."/>
            <person name="Klimes V."/>
            <person name="Amaral R."/>
            <person name="Zbrankova V."/>
            <person name="Kim E."/>
            <person name="Raoult D."/>
            <person name="Santos L.M.A."/>
            <person name="Elias M."/>
        </authorList>
    </citation>
    <scope>NUCLEOTIDE SEQUENCE [LARGE SCALE GENOMIC DNA]</scope>
    <source>
        <strain evidence="6">CCALA 838</strain>
    </source>
</reference>
<evidence type="ECO:0000256" key="3">
    <source>
        <dbReference type="ARBA" id="ARBA00022989"/>
    </source>
</evidence>
<evidence type="ECO:0000256" key="4">
    <source>
        <dbReference type="ARBA" id="ARBA00023136"/>
    </source>
</evidence>
<dbReference type="GO" id="GO:0006457">
    <property type="term" value="P:protein folding"/>
    <property type="evidence" value="ECO:0007669"/>
    <property type="project" value="InterPro"/>
</dbReference>
<comment type="subcellular location">
    <subcellularLocation>
        <location evidence="1">Membrane</location>
        <topology evidence="1">Multi-pass membrane protein</topology>
    </subcellularLocation>
</comment>
<dbReference type="AlphaFoldDB" id="A0A2P1P8U8"/>
<dbReference type="InterPro" id="IPR003752">
    <property type="entry name" value="DiS_bond_form_DsbB/BdbC"/>
</dbReference>
<dbReference type="GO" id="GO:0015035">
    <property type="term" value="F:protein-disulfide reductase activity"/>
    <property type="evidence" value="ECO:0007669"/>
    <property type="project" value="InterPro"/>
</dbReference>
<feature type="transmembrane region" description="Helical" evidence="5">
    <location>
        <begin position="144"/>
        <end position="170"/>
    </location>
</feature>
<dbReference type="KEGG" id="ptc:phytr_7480"/>
<evidence type="ECO:0000313" key="6">
    <source>
        <dbReference type="EMBL" id="AVP87686.1"/>
    </source>
</evidence>
<dbReference type="GO" id="GO:0016020">
    <property type="term" value="C:membrane"/>
    <property type="evidence" value="ECO:0007669"/>
    <property type="project" value="UniProtKB-SubCell"/>
</dbReference>
<dbReference type="Pfam" id="PF02600">
    <property type="entry name" value="DsbB"/>
    <property type="match status" value="1"/>
</dbReference>
<dbReference type="InterPro" id="IPR023380">
    <property type="entry name" value="DsbB-like_sf"/>
</dbReference>
<evidence type="ECO:0000256" key="5">
    <source>
        <dbReference type="SAM" id="Phobius"/>
    </source>
</evidence>
<feature type="transmembrane region" description="Helical" evidence="5">
    <location>
        <begin position="53"/>
        <end position="72"/>
    </location>
</feature>
<sequence>MKIILNLISWAFKLAEANNARLFFIGQLLLSVTALSMAYLAEHLGFKPCPLCLYARVPYFLIAFISILALVISRWRNFFLVLIIGICGFSVGLAAYHSAIEFGWVAPLETCKSDTSFAFLSLEEIKSKLEKGETQMPDCSKPELFILGMSMAQLNFILNSFLVVVTTIILKRRIWTSKTN</sequence>
<keyword evidence="4 5" id="KW-0472">Membrane</keyword>